<protein>
    <submittedName>
        <fullName evidence="3">Cysteine desulfurase related</fullName>
    </submittedName>
</protein>
<evidence type="ECO:0000313" key="4">
    <source>
        <dbReference type="Proteomes" id="UP000004358"/>
    </source>
</evidence>
<dbReference type="InterPro" id="IPR015424">
    <property type="entry name" value="PyrdxlP-dep_Trfase"/>
</dbReference>
<organism evidence="3 4">
    <name type="scientific">Blastopirellula marina DSM 3645</name>
    <dbReference type="NCBI Taxonomy" id="314230"/>
    <lineage>
        <taxon>Bacteria</taxon>
        <taxon>Pseudomonadati</taxon>
        <taxon>Planctomycetota</taxon>
        <taxon>Planctomycetia</taxon>
        <taxon>Pirellulales</taxon>
        <taxon>Pirellulaceae</taxon>
        <taxon>Blastopirellula</taxon>
    </lineage>
</organism>
<gene>
    <name evidence="3" type="ORF">DSM3645_16830</name>
</gene>
<dbReference type="EMBL" id="AANZ01000003">
    <property type="protein sequence ID" value="EAQ81836.1"/>
    <property type="molecule type" value="Genomic_DNA"/>
</dbReference>
<dbReference type="Gene3D" id="3.40.640.10">
    <property type="entry name" value="Type I PLP-dependent aspartate aminotransferase-like (Major domain)"/>
    <property type="match status" value="1"/>
</dbReference>
<dbReference type="SUPFAM" id="SSF53383">
    <property type="entry name" value="PLP-dependent transferases"/>
    <property type="match status" value="1"/>
</dbReference>
<name>A3ZNE1_9BACT</name>
<dbReference type="InterPro" id="IPR000192">
    <property type="entry name" value="Aminotrans_V_dom"/>
</dbReference>
<reference evidence="3 4" key="1">
    <citation type="submission" date="2006-02" db="EMBL/GenBank/DDBJ databases">
        <authorList>
            <person name="Amann R."/>
            <person name="Ferriera S."/>
            <person name="Johnson J."/>
            <person name="Kravitz S."/>
            <person name="Halpern A."/>
            <person name="Remington K."/>
            <person name="Beeson K."/>
            <person name="Tran B."/>
            <person name="Rogers Y.-H."/>
            <person name="Friedman R."/>
            <person name="Venter J.C."/>
        </authorList>
    </citation>
    <scope>NUCLEOTIDE SEQUENCE [LARGE SCALE GENOMIC DNA]</scope>
    <source>
        <strain evidence="3 4">DSM 3645</strain>
    </source>
</reference>
<dbReference type="NCBIfam" id="TIGR01976">
    <property type="entry name" value="am_tr_V_VC1184"/>
    <property type="match status" value="1"/>
</dbReference>
<dbReference type="HOGENOM" id="CLU_003433_2_2_0"/>
<feature type="domain" description="Aminotransferase class V" evidence="2">
    <location>
        <begin position="26"/>
        <end position="402"/>
    </location>
</feature>
<dbReference type="InterPro" id="IPR015421">
    <property type="entry name" value="PyrdxlP-dep_Trfase_major"/>
</dbReference>
<evidence type="ECO:0000313" key="3">
    <source>
        <dbReference type="EMBL" id="EAQ81836.1"/>
    </source>
</evidence>
<comment type="caution">
    <text evidence="3">The sequence shown here is derived from an EMBL/GenBank/DDBJ whole genome shotgun (WGS) entry which is preliminary data.</text>
</comment>
<dbReference type="eggNOG" id="COG0520">
    <property type="taxonomic scope" value="Bacteria"/>
</dbReference>
<accession>A3ZNE1</accession>
<dbReference type="RefSeq" id="WP_002651264.1">
    <property type="nucleotide sequence ID" value="NZ_CH672376.1"/>
</dbReference>
<dbReference type="PANTHER" id="PTHR43586">
    <property type="entry name" value="CYSTEINE DESULFURASE"/>
    <property type="match status" value="1"/>
</dbReference>
<keyword evidence="1" id="KW-0663">Pyridoxal phosphate</keyword>
<dbReference type="PANTHER" id="PTHR43586:SF21">
    <property type="entry name" value="PYRIDOXAL PHOSPHATE (PLP)-DEPENDENT ASPARTATE AMINOTRANSFERASE SUPERFAMILY"/>
    <property type="match status" value="1"/>
</dbReference>
<dbReference type="OrthoDB" id="9804366at2"/>
<evidence type="ECO:0000259" key="2">
    <source>
        <dbReference type="Pfam" id="PF00266"/>
    </source>
</evidence>
<dbReference type="InterPro" id="IPR011340">
    <property type="entry name" value="Cys_dSase-rel"/>
</dbReference>
<sequence length="410" mass="44734">MPPEFVARCREQFPALRREQNGQPIVYWDGPAGTQVPQSVADAVSDYLLHHNANTHGAFATSRETDALMDDAHAAVADLLGAGYSDLIAFGANMTSLTFALSRALARTWRPGDEIIVSGLDHDANVSPWVLAAQDAGVSVKQIAVRLDDCTLDLEDFRSKLSSKTKLVAVGCASNAVGTINPVAEITRLAHDAGALVFLDAVHYAPHALIDVTDWGCDFLACSAYKFFGPHVGILYGQRMRMETLRPYKLRPAPESLPGRWMTGTQNFEGISGVVAAIEYLSQIAGVGGSRRDQLKATYAKIVAYEQTLSAKLLAGLETIDAVSVYGMTDPRRLEERLPTFSIRHQALPPKQLAKYLSDRGVFAWHGNYYALPLTEALGLEPEGAVRLGMVHYNTPDEIDRVLAILRELE</sequence>
<dbReference type="Proteomes" id="UP000004358">
    <property type="component" value="Unassembled WGS sequence"/>
</dbReference>
<dbReference type="InterPro" id="IPR015422">
    <property type="entry name" value="PyrdxlP-dep_Trfase_small"/>
</dbReference>
<dbReference type="STRING" id="314230.DSM3645_16830"/>
<dbReference type="AlphaFoldDB" id="A3ZNE1"/>
<dbReference type="Pfam" id="PF00266">
    <property type="entry name" value="Aminotran_5"/>
    <property type="match status" value="1"/>
</dbReference>
<dbReference type="Gene3D" id="3.90.1150.10">
    <property type="entry name" value="Aspartate Aminotransferase, domain 1"/>
    <property type="match status" value="1"/>
</dbReference>
<proteinExistence type="predicted"/>
<evidence type="ECO:0000256" key="1">
    <source>
        <dbReference type="ARBA" id="ARBA00022898"/>
    </source>
</evidence>